<dbReference type="InterPro" id="IPR043502">
    <property type="entry name" value="DNA/RNA_pol_sf"/>
</dbReference>
<dbReference type="InterPro" id="IPR051083">
    <property type="entry name" value="GrpII_Intron_Splice-Mob/Def"/>
</dbReference>
<dbReference type="PROSITE" id="PS50878">
    <property type="entry name" value="RT_POL"/>
    <property type="match status" value="1"/>
</dbReference>
<dbReference type="EMBL" id="LAZR01000482">
    <property type="protein sequence ID" value="KKN67152.1"/>
    <property type="molecule type" value="Genomic_DNA"/>
</dbReference>
<dbReference type="PANTHER" id="PTHR34047">
    <property type="entry name" value="NUCLEAR INTRON MATURASE 1, MITOCHONDRIAL-RELATED"/>
    <property type="match status" value="1"/>
</dbReference>
<evidence type="ECO:0000313" key="2">
    <source>
        <dbReference type="EMBL" id="KKN67152.1"/>
    </source>
</evidence>
<dbReference type="Pfam" id="PF00078">
    <property type="entry name" value="RVT_1"/>
    <property type="match status" value="1"/>
</dbReference>
<feature type="domain" description="Reverse transcriptase" evidence="1">
    <location>
        <begin position="50"/>
        <end position="271"/>
    </location>
</feature>
<dbReference type="InterPro" id="IPR000477">
    <property type="entry name" value="RT_dom"/>
</dbReference>
<proteinExistence type="predicted"/>
<dbReference type="AlphaFoldDB" id="A0A0F9SWZ5"/>
<dbReference type="PANTHER" id="PTHR34047:SF8">
    <property type="entry name" value="PROTEIN YKFC"/>
    <property type="match status" value="1"/>
</dbReference>
<protein>
    <recommendedName>
        <fullName evidence="1">Reverse transcriptase domain-containing protein</fullName>
    </recommendedName>
</protein>
<evidence type="ECO:0000259" key="1">
    <source>
        <dbReference type="PROSITE" id="PS50878"/>
    </source>
</evidence>
<reference evidence="2" key="1">
    <citation type="journal article" date="2015" name="Nature">
        <title>Complex archaea that bridge the gap between prokaryotes and eukaryotes.</title>
        <authorList>
            <person name="Spang A."/>
            <person name="Saw J.H."/>
            <person name="Jorgensen S.L."/>
            <person name="Zaremba-Niedzwiedzka K."/>
            <person name="Martijn J."/>
            <person name="Lind A.E."/>
            <person name="van Eijk R."/>
            <person name="Schleper C."/>
            <person name="Guy L."/>
            <person name="Ettema T.J."/>
        </authorList>
    </citation>
    <scope>NUCLEOTIDE SEQUENCE</scope>
</reference>
<name>A0A0F9SWZ5_9ZZZZ</name>
<gene>
    <name evidence="2" type="ORF">LCGC14_0464050</name>
</gene>
<comment type="caution">
    <text evidence="2">The sequence shown here is derived from an EMBL/GenBank/DDBJ whole genome shotgun (WGS) entry which is preliminary data.</text>
</comment>
<organism evidence="2">
    <name type="scientific">marine sediment metagenome</name>
    <dbReference type="NCBI Taxonomy" id="412755"/>
    <lineage>
        <taxon>unclassified sequences</taxon>
        <taxon>metagenomes</taxon>
        <taxon>ecological metagenomes</taxon>
    </lineage>
</organism>
<accession>A0A0F9SWZ5</accession>
<dbReference type="SUPFAM" id="SSF56672">
    <property type="entry name" value="DNA/RNA polymerases"/>
    <property type="match status" value="1"/>
</dbReference>
<sequence>MNESEFFNAIFEKKNLTNVYLKYIHFTPSTGVDGINANERYNYESEIDLIVRKVHTRKYKFSKYKEKLISKGAEKYPRVISIPTVRDRLVLKALHLFLQGIFPESSKTLIPQIMLDKIKQDVKKTCYKSFIKIDIKNFYPSIEHDLLLNKTFNKIKSNEARDLINKALTNPTGVKANTQGVPQGLSISNILAEMYVSDIDNTYKGSALISYNRYVDDILIFSEENRPKILLDKIIDDFKSLKLECHHYDNLGSKTKIGSLNESFDFLGYWINKRRLTVKKESIWRVENSIAKILNAHKHIPQAKKYITENKLNLRITGCIYEGKRRGWLFYYSQMEDETVLYRLDATVKKLLKQSKLNTIINQKKFSKAYKECARDVIENHKYIINFDGYTLAEKRSLLSSYMDVATIEALTPDTVNSLFTKRVRHLIKDLEEDIRDNS</sequence>